<evidence type="ECO:0000313" key="1">
    <source>
        <dbReference type="EMBL" id="KAJ2985849.1"/>
    </source>
</evidence>
<proteinExistence type="predicted"/>
<dbReference type="EMBL" id="JAPDGR010001038">
    <property type="protein sequence ID" value="KAJ2985849.1"/>
    <property type="molecule type" value="Genomic_DNA"/>
</dbReference>
<keyword evidence="2" id="KW-1185">Reference proteome</keyword>
<organism evidence="1 2">
    <name type="scientific">Xylaria curta</name>
    <dbReference type="NCBI Taxonomy" id="42375"/>
    <lineage>
        <taxon>Eukaryota</taxon>
        <taxon>Fungi</taxon>
        <taxon>Dikarya</taxon>
        <taxon>Ascomycota</taxon>
        <taxon>Pezizomycotina</taxon>
        <taxon>Sordariomycetes</taxon>
        <taxon>Xylariomycetidae</taxon>
        <taxon>Xylariales</taxon>
        <taxon>Xylariaceae</taxon>
        <taxon>Xylaria</taxon>
    </lineage>
</organism>
<accession>A0ACC1P2X8</accession>
<gene>
    <name evidence="1" type="ORF">NUW58_g5315</name>
</gene>
<protein>
    <submittedName>
        <fullName evidence="1">Uncharacterized protein</fullName>
    </submittedName>
</protein>
<sequence length="210" mass="23489">MGQGSGFGPADAGLDNYFPEYPDPWAHSYLPVNALACTSNVQVPNDIYNPPERFGQAHQWISQDFGSSLVPPLSAFEAPLGPAHTPMHNNPPIAGPMASDNTVTKATETRVVFACCHEDCPFTANSKRDVRRHLNTDKHRKDHVEGLPSEDKYYCEVPNCKFANEGFSRRDNMLRHMSTIHNIELEREKRGLKLIAGREYLIPQDTGLEN</sequence>
<dbReference type="Proteomes" id="UP001143856">
    <property type="component" value="Unassembled WGS sequence"/>
</dbReference>
<evidence type="ECO:0000313" key="2">
    <source>
        <dbReference type="Proteomes" id="UP001143856"/>
    </source>
</evidence>
<reference evidence="1" key="1">
    <citation type="submission" date="2022-10" db="EMBL/GenBank/DDBJ databases">
        <title>Genome Sequence of Xylaria curta.</title>
        <authorList>
            <person name="Buettner E."/>
        </authorList>
    </citation>
    <scope>NUCLEOTIDE SEQUENCE</scope>
    <source>
        <strain evidence="1">Babe10</strain>
    </source>
</reference>
<comment type="caution">
    <text evidence="1">The sequence shown here is derived from an EMBL/GenBank/DDBJ whole genome shotgun (WGS) entry which is preliminary data.</text>
</comment>
<name>A0ACC1P2X8_9PEZI</name>